<feature type="transmembrane region" description="Helical" evidence="8">
    <location>
        <begin position="113"/>
        <end position="134"/>
    </location>
</feature>
<dbReference type="GO" id="GO:0043252">
    <property type="term" value="P:sodium-independent organic anion transport"/>
    <property type="evidence" value="ECO:0007669"/>
    <property type="project" value="TreeGrafter"/>
</dbReference>
<comment type="caution">
    <text evidence="8">Lacks conserved residue(s) required for the propagation of feature annotation.</text>
</comment>
<dbReference type="InterPro" id="IPR036259">
    <property type="entry name" value="MFS_trans_sf"/>
</dbReference>
<sequence>MTLEFDNQAFVEENEKGGDDESLKHKSNGQAEMHSVASAKEKEAASESEEEEDLSYGWFSLRPKFLQFLNNSVGFLVVLSTFSFAQSMTVTGLVYVVITTIERRFNLNSLKSGIIASMYDIASMVVMLFVTYFGERSNKPVWIGSGAIMFGLGSLLFALPHFTTGLYNYGSTTEEICNINGTVLDPCETEGDENLSKYFGVFIVAQCLHGIGATPLYTLGQAFIDENVKTKKIALYLGIFQVVASFSPALGFVFGGVFLSLYTDVRVDEINIDPSSPVWVGGWWIGFIFTGSVCLLVSVWVLGFPWRLPGYKEVAKARVSEVQKGSEFNVRAGFGNSLSDFPKAAWTLLKNPPFMFLNGGVTMEWFILASVAVFGPKFIESQFNLSAGSAALLAGALVVPSTIIGCGAGAWFIMKFKLDFKGQMKFCFLSLLISFCAVFIFTASCKNVAFAGVTVPYTNVTELDSMDISSPCNVVCQCEQKFDPVCGSNNIMYYSACHAGCRQQNENDDTVRAVQYNTCLKKGIYENCSCLHEGEQEAEIGRCEEPCDLLWIYFCCLFIMLTMGFFTIVPTITSTFRVVAFSQRTFAVGLQSLMLKLLGSIPGPIIFGALIDQTCLIWEYDCEGAGTCWMYDNRLFALYTFSLIISCRVVSLLCFAAAVFTHKPIDQEDEAALASEGTVEKDGSLSMKSVCIDESVEPADDVMNKDTTDNGEQGEEKVPTTEL</sequence>
<comment type="subcellular location">
    <subcellularLocation>
        <location evidence="1 8">Cell membrane</location>
        <topology evidence="1 8">Multi-pass membrane protein</topology>
    </subcellularLocation>
</comment>
<feature type="region of interest" description="Disordered" evidence="9">
    <location>
        <begin position="695"/>
        <end position="723"/>
    </location>
</feature>
<comment type="caution">
    <text evidence="12">The sequence shown here is derived from an EMBL/GenBank/DDBJ whole genome shotgun (WGS) entry which is preliminary data.</text>
</comment>
<evidence type="ECO:0000256" key="3">
    <source>
        <dbReference type="ARBA" id="ARBA00022475"/>
    </source>
</evidence>
<accession>A0A9Q1BDL1</accession>
<dbReference type="GO" id="GO:0016323">
    <property type="term" value="C:basolateral plasma membrane"/>
    <property type="evidence" value="ECO:0007669"/>
    <property type="project" value="TreeGrafter"/>
</dbReference>
<feature type="transmembrane region" description="Helical" evidence="8">
    <location>
        <begin position="140"/>
        <end position="159"/>
    </location>
</feature>
<evidence type="ECO:0000256" key="1">
    <source>
        <dbReference type="ARBA" id="ARBA00004651"/>
    </source>
</evidence>
<evidence type="ECO:0000256" key="6">
    <source>
        <dbReference type="ARBA" id="ARBA00023136"/>
    </source>
</evidence>
<reference evidence="12" key="1">
    <citation type="submission" date="2021-10" db="EMBL/GenBank/DDBJ databases">
        <title>Tropical sea cucumber genome reveals ecological adaptation and Cuvierian tubules defense mechanism.</title>
        <authorList>
            <person name="Chen T."/>
        </authorList>
    </citation>
    <scope>NUCLEOTIDE SEQUENCE</scope>
    <source>
        <strain evidence="12">Nanhai2018</strain>
        <tissue evidence="12">Muscle</tissue>
    </source>
</reference>
<proteinExistence type="inferred from homology"/>
<keyword evidence="8" id="KW-0813">Transport</keyword>
<evidence type="ECO:0000256" key="8">
    <source>
        <dbReference type="RuleBase" id="RU362056"/>
    </source>
</evidence>
<evidence type="ECO:0000256" key="4">
    <source>
        <dbReference type="ARBA" id="ARBA00022692"/>
    </source>
</evidence>
<evidence type="ECO:0000256" key="5">
    <source>
        <dbReference type="ARBA" id="ARBA00022989"/>
    </source>
</evidence>
<feature type="transmembrane region" description="Helical" evidence="8">
    <location>
        <begin position="356"/>
        <end position="379"/>
    </location>
</feature>
<dbReference type="SUPFAM" id="SSF103473">
    <property type="entry name" value="MFS general substrate transporter"/>
    <property type="match status" value="1"/>
</dbReference>
<keyword evidence="8" id="KW-0406">Ion transport</keyword>
<feature type="transmembrane region" description="Helical" evidence="8">
    <location>
        <begin position="550"/>
        <end position="572"/>
    </location>
</feature>
<feature type="domain" description="Kazal-like" evidence="11">
    <location>
        <begin position="466"/>
        <end position="521"/>
    </location>
</feature>
<feature type="compositionally biased region" description="Basic and acidic residues" evidence="9">
    <location>
        <begin position="13"/>
        <end position="24"/>
    </location>
</feature>
<keyword evidence="7" id="KW-1015">Disulfide bond</keyword>
<feature type="transmembrane region" description="Helical" evidence="8">
    <location>
        <begin position="282"/>
        <end position="302"/>
    </location>
</feature>
<dbReference type="Pfam" id="PF07648">
    <property type="entry name" value="Kazal_2"/>
    <property type="match status" value="1"/>
</dbReference>
<dbReference type="GO" id="GO:0015347">
    <property type="term" value="F:sodium-independent organic anion transmembrane transporter activity"/>
    <property type="evidence" value="ECO:0007669"/>
    <property type="project" value="TreeGrafter"/>
</dbReference>
<dbReference type="GO" id="GO:0006811">
    <property type="term" value="P:monoatomic ion transport"/>
    <property type="evidence" value="ECO:0007669"/>
    <property type="project" value="UniProtKB-KW"/>
</dbReference>
<dbReference type="AlphaFoldDB" id="A0A9Q1BDL1"/>
<dbReference type="OrthoDB" id="5062115at2759"/>
<feature type="transmembrane region" description="Helical" evidence="8">
    <location>
        <begin position="391"/>
        <end position="414"/>
    </location>
</feature>
<feature type="transmembrane region" description="Helical" evidence="8">
    <location>
        <begin position="233"/>
        <end position="262"/>
    </location>
</feature>
<organism evidence="12 13">
    <name type="scientific">Holothuria leucospilota</name>
    <name type="common">Black long sea cucumber</name>
    <name type="synonym">Mertensiothuria leucospilota</name>
    <dbReference type="NCBI Taxonomy" id="206669"/>
    <lineage>
        <taxon>Eukaryota</taxon>
        <taxon>Metazoa</taxon>
        <taxon>Echinodermata</taxon>
        <taxon>Eleutherozoa</taxon>
        <taxon>Echinozoa</taxon>
        <taxon>Holothuroidea</taxon>
        <taxon>Aspidochirotacea</taxon>
        <taxon>Aspidochirotida</taxon>
        <taxon>Holothuriidae</taxon>
        <taxon>Holothuria</taxon>
    </lineage>
</organism>
<evidence type="ECO:0000259" key="10">
    <source>
        <dbReference type="PROSITE" id="PS50850"/>
    </source>
</evidence>
<keyword evidence="3" id="KW-1003">Cell membrane</keyword>
<evidence type="ECO:0000313" key="13">
    <source>
        <dbReference type="Proteomes" id="UP001152320"/>
    </source>
</evidence>
<feature type="domain" description="Major facilitator superfamily (MFS) profile" evidence="10">
    <location>
        <begin position="73"/>
        <end position="663"/>
    </location>
</feature>
<keyword evidence="4 8" id="KW-0812">Transmembrane</keyword>
<dbReference type="SUPFAM" id="SSF100895">
    <property type="entry name" value="Kazal-type serine protease inhibitors"/>
    <property type="match status" value="1"/>
</dbReference>
<dbReference type="PROSITE" id="PS00282">
    <property type="entry name" value="KAZAL_1"/>
    <property type="match status" value="1"/>
</dbReference>
<dbReference type="NCBIfam" id="TIGR00805">
    <property type="entry name" value="oat"/>
    <property type="match status" value="1"/>
</dbReference>
<evidence type="ECO:0000256" key="9">
    <source>
        <dbReference type="SAM" id="MobiDB-lite"/>
    </source>
</evidence>
<dbReference type="Proteomes" id="UP001152320">
    <property type="component" value="Chromosome 22"/>
</dbReference>
<evidence type="ECO:0000313" key="12">
    <source>
        <dbReference type="EMBL" id="KAJ8020747.1"/>
    </source>
</evidence>
<dbReference type="PANTHER" id="PTHR11388">
    <property type="entry name" value="ORGANIC ANION TRANSPORTER"/>
    <property type="match status" value="1"/>
</dbReference>
<feature type="transmembrane region" description="Helical" evidence="8">
    <location>
        <begin position="636"/>
        <end position="660"/>
    </location>
</feature>
<dbReference type="PROSITE" id="PS51465">
    <property type="entry name" value="KAZAL_2"/>
    <property type="match status" value="1"/>
</dbReference>
<feature type="transmembrane region" description="Helical" evidence="8">
    <location>
        <begin position="73"/>
        <end position="101"/>
    </location>
</feature>
<dbReference type="EMBL" id="JAIZAY010000022">
    <property type="protein sequence ID" value="KAJ8020747.1"/>
    <property type="molecule type" value="Genomic_DNA"/>
</dbReference>
<name>A0A9Q1BDL1_HOLLE</name>
<feature type="transmembrane region" description="Helical" evidence="8">
    <location>
        <begin position="426"/>
        <end position="444"/>
    </location>
</feature>
<dbReference type="InterPro" id="IPR020846">
    <property type="entry name" value="MFS_dom"/>
</dbReference>
<comment type="similarity">
    <text evidence="2 8">Belongs to the organo anion transporter (TC 2.A.60) family.</text>
</comment>
<dbReference type="InterPro" id="IPR004156">
    <property type="entry name" value="OATP"/>
</dbReference>
<protein>
    <recommendedName>
        <fullName evidence="8">Solute carrier organic anion transporter family member</fullName>
    </recommendedName>
</protein>
<dbReference type="PANTHER" id="PTHR11388:SF100">
    <property type="entry name" value="SOLUTE CARRIER ORGANIC ANION TRANSPORTER FAMILY MEMBER 4A1"/>
    <property type="match status" value="1"/>
</dbReference>
<dbReference type="InterPro" id="IPR002350">
    <property type="entry name" value="Kazal_dom"/>
</dbReference>
<keyword evidence="6 8" id="KW-0472">Membrane</keyword>
<keyword evidence="13" id="KW-1185">Reference proteome</keyword>
<gene>
    <name evidence="12" type="ORF">HOLleu_40424</name>
</gene>
<dbReference type="InterPro" id="IPR036058">
    <property type="entry name" value="Kazal_dom_sf"/>
</dbReference>
<evidence type="ECO:0000256" key="2">
    <source>
        <dbReference type="ARBA" id="ARBA00009657"/>
    </source>
</evidence>
<dbReference type="Gene3D" id="1.20.1250.20">
    <property type="entry name" value="MFS general substrate transporter like domains"/>
    <property type="match status" value="1"/>
</dbReference>
<keyword evidence="5 8" id="KW-1133">Transmembrane helix</keyword>
<dbReference type="PROSITE" id="PS50850">
    <property type="entry name" value="MFS"/>
    <property type="match status" value="1"/>
</dbReference>
<dbReference type="Pfam" id="PF03137">
    <property type="entry name" value="OATP"/>
    <property type="match status" value="1"/>
</dbReference>
<feature type="compositionally biased region" description="Basic and acidic residues" evidence="9">
    <location>
        <begin position="702"/>
        <end position="723"/>
    </location>
</feature>
<evidence type="ECO:0000259" key="11">
    <source>
        <dbReference type="PROSITE" id="PS51465"/>
    </source>
</evidence>
<evidence type="ECO:0000256" key="7">
    <source>
        <dbReference type="ARBA" id="ARBA00023157"/>
    </source>
</evidence>
<feature type="transmembrane region" description="Helical" evidence="8">
    <location>
        <begin position="593"/>
        <end position="611"/>
    </location>
</feature>
<dbReference type="Gene3D" id="3.30.60.30">
    <property type="match status" value="1"/>
</dbReference>
<feature type="region of interest" description="Disordered" evidence="9">
    <location>
        <begin position="1"/>
        <end position="48"/>
    </location>
</feature>